<dbReference type="OrthoDB" id="10252718at2759"/>
<keyword evidence="2" id="KW-0809">Transit peptide</keyword>
<evidence type="ECO:0000256" key="2">
    <source>
        <dbReference type="ARBA" id="ARBA00022946"/>
    </source>
</evidence>
<feature type="region of interest" description="Disordered" evidence="8">
    <location>
        <begin position="19"/>
        <end position="62"/>
    </location>
</feature>
<comment type="caution">
    <text evidence="9">The sequence shown here is derived from an EMBL/GenBank/DDBJ whole genome shotgun (WGS) entry which is preliminary data.</text>
</comment>
<keyword evidence="5" id="KW-0687">Ribonucleoprotein</keyword>
<name>A0A9W8K1C5_9AGAR</name>
<evidence type="ECO:0000256" key="8">
    <source>
        <dbReference type="SAM" id="MobiDB-lite"/>
    </source>
</evidence>
<sequence length="132" mass="14741">MSSERAEVLLVTTSNKKCRSFRPSSDHPFQLWSSTTGEKPKEKATGKKAGSEPVLPPPRSSCTPDTVLPGVNYLKGQPPVVALADDAYPEWLWSILKPRVYEDDGPGGKKESVERRRVNKQAIKDRNFMQTQ</sequence>
<dbReference type="GO" id="GO:0005762">
    <property type="term" value="C:mitochondrial large ribosomal subunit"/>
    <property type="evidence" value="ECO:0007669"/>
    <property type="project" value="TreeGrafter"/>
</dbReference>
<evidence type="ECO:0000256" key="3">
    <source>
        <dbReference type="ARBA" id="ARBA00022980"/>
    </source>
</evidence>
<protein>
    <recommendedName>
        <fullName evidence="7">Large ribosomal subunit protein mL54</fullName>
    </recommendedName>
</protein>
<dbReference type="AlphaFoldDB" id="A0A9W8K1C5"/>
<dbReference type="PANTHER" id="PTHR28595">
    <property type="entry name" value="39S RIBOSOMAL PROTEIN L54, MITOCHONDRIAL"/>
    <property type="match status" value="1"/>
</dbReference>
<reference evidence="9" key="1">
    <citation type="submission" date="2022-07" db="EMBL/GenBank/DDBJ databases">
        <title>Genome Sequence of Agrocybe chaxingu.</title>
        <authorList>
            <person name="Buettner E."/>
        </authorList>
    </citation>
    <scope>NUCLEOTIDE SEQUENCE</scope>
    <source>
        <strain evidence="9">MP-N11</strain>
    </source>
</reference>
<keyword evidence="10" id="KW-1185">Reference proteome</keyword>
<dbReference type="GO" id="GO:0003735">
    <property type="term" value="F:structural constituent of ribosome"/>
    <property type="evidence" value="ECO:0007669"/>
    <property type="project" value="TreeGrafter"/>
</dbReference>
<dbReference type="Proteomes" id="UP001148786">
    <property type="component" value="Unassembled WGS sequence"/>
</dbReference>
<comment type="subcellular location">
    <subcellularLocation>
        <location evidence="1">Mitochondrion</location>
    </subcellularLocation>
</comment>
<dbReference type="InterPro" id="IPR013870">
    <property type="entry name" value="Ribosomal_mL54"/>
</dbReference>
<dbReference type="Pfam" id="PF08561">
    <property type="entry name" value="Ribosomal_L37"/>
    <property type="match status" value="1"/>
</dbReference>
<feature type="region of interest" description="Disordered" evidence="8">
    <location>
        <begin position="100"/>
        <end position="132"/>
    </location>
</feature>
<evidence type="ECO:0000256" key="6">
    <source>
        <dbReference type="ARBA" id="ARBA00033752"/>
    </source>
</evidence>
<dbReference type="PANTHER" id="PTHR28595:SF1">
    <property type="entry name" value="LARGE RIBOSOMAL SUBUNIT PROTEIN ML54"/>
    <property type="match status" value="1"/>
</dbReference>
<evidence type="ECO:0000313" key="10">
    <source>
        <dbReference type="Proteomes" id="UP001148786"/>
    </source>
</evidence>
<proteinExistence type="inferred from homology"/>
<evidence type="ECO:0000256" key="5">
    <source>
        <dbReference type="ARBA" id="ARBA00023274"/>
    </source>
</evidence>
<evidence type="ECO:0000313" key="9">
    <source>
        <dbReference type="EMBL" id="KAJ3511592.1"/>
    </source>
</evidence>
<accession>A0A9W8K1C5</accession>
<evidence type="ECO:0000256" key="4">
    <source>
        <dbReference type="ARBA" id="ARBA00023128"/>
    </source>
</evidence>
<keyword evidence="4" id="KW-0496">Mitochondrion</keyword>
<dbReference type="EMBL" id="JANKHO010000317">
    <property type="protein sequence ID" value="KAJ3511592.1"/>
    <property type="molecule type" value="Genomic_DNA"/>
</dbReference>
<evidence type="ECO:0000256" key="1">
    <source>
        <dbReference type="ARBA" id="ARBA00004173"/>
    </source>
</evidence>
<comment type="similarity">
    <text evidence="6">Belongs to the mitochondrion-specific ribosomal protein mL54 family.</text>
</comment>
<keyword evidence="3" id="KW-0689">Ribosomal protein</keyword>
<gene>
    <name evidence="9" type="ORF">NLJ89_g4006</name>
</gene>
<organism evidence="9 10">
    <name type="scientific">Agrocybe chaxingu</name>
    <dbReference type="NCBI Taxonomy" id="84603"/>
    <lineage>
        <taxon>Eukaryota</taxon>
        <taxon>Fungi</taxon>
        <taxon>Dikarya</taxon>
        <taxon>Basidiomycota</taxon>
        <taxon>Agaricomycotina</taxon>
        <taxon>Agaricomycetes</taxon>
        <taxon>Agaricomycetidae</taxon>
        <taxon>Agaricales</taxon>
        <taxon>Agaricineae</taxon>
        <taxon>Strophariaceae</taxon>
        <taxon>Agrocybe</taxon>
    </lineage>
</organism>
<evidence type="ECO:0000256" key="7">
    <source>
        <dbReference type="ARBA" id="ARBA00035179"/>
    </source>
</evidence>